<sequence length="100" mass="11216">MLKLLSYGLGFCLLLVLLGTYVLFWGPDAWNGRRNWQNSYRVHPGMPVRAARAIMGPSIRKSVQPDYVSYFYDPQPVAADLISISVGRDSLVAFINHGDD</sequence>
<dbReference type="EMBL" id="MDZA01000192">
    <property type="protein sequence ID" value="OGX90141.1"/>
    <property type="molecule type" value="Genomic_DNA"/>
</dbReference>
<reference evidence="2 3" key="1">
    <citation type="submission" date="2016-08" db="EMBL/GenBank/DDBJ databases">
        <title>Hymenobacter coccineus sp. nov., Hymenobacter lapidarius sp. nov. and Hymenobacter glacialis sp. nov., isolated from Antarctic soil.</title>
        <authorList>
            <person name="Sedlacek I."/>
            <person name="Kralova S."/>
            <person name="Kyrova K."/>
            <person name="Maslanova I."/>
            <person name="Stankova E."/>
            <person name="Vrbovska V."/>
            <person name="Nemec M."/>
            <person name="Bartak M."/>
            <person name="Svec P."/>
            <person name="Busse H.-J."/>
            <person name="Pantucek R."/>
        </authorList>
    </citation>
    <scope>NUCLEOTIDE SEQUENCE [LARGE SCALE GENOMIC DNA]</scope>
    <source>
        <strain evidence="2 3">CCM 8649</strain>
    </source>
</reference>
<organism evidence="2 3">
    <name type="scientific">Hymenobacter coccineus</name>
    <dbReference type="NCBI Taxonomy" id="1908235"/>
    <lineage>
        <taxon>Bacteria</taxon>
        <taxon>Pseudomonadati</taxon>
        <taxon>Bacteroidota</taxon>
        <taxon>Cytophagia</taxon>
        <taxon>Cytophagales</taxon>
        <taxon>Hymenobacteraceae</taxon>
        <taxon>Hymenobacter</taxon>
    </lineage>
</organism>
<evidence type="ECO:0000313" key="2">
    <source>
        <dbReference type="EMBL" id="OGX90141.1"/>
    </source>
</evidence>
<dbReference type="Proteomes" id="UP000177506">
    <property type="component" value="Unassembled WGS sequence"/>
</dbReference>
<keyword evidence="1" id="KW-0472">Membrane</keyword>
<dbReference type="AlphaFoldDB" id="A0A1G1TGY6"/>
<gene>
    <name evidence="2" type="ORF">BEN49_23740</name>
</gene>
<accession>A0A1G1TGY6</accession>
<dbReference type="OrthoDB" id="9945665at2"/>
<keyword evidence="1" id="KW-1133">Transmembrane helix</keyword>
<evidence type="ECO:0000256" key="1">
    <source>
        <dbReference type="SAM" id="Phobius"/>
    </source>
</evidence>
<keyword evidence="3" id="KW-1185">Reference proteome</keyword>
<evidence type="ECO:0000313" key="3">
    <source>
        <dbReference type="Proteomes" id="UP000177506"/>
    </source>
</evidence>
<protein>
    <submittedName>
        <fullName evidence="2">Uncharacterized protein</fullName>
    </submittedName>
</protein>
<keyword evidence="1" id="KW-0812">Transmembrane</keyword>
<feature type="transmembrane region" description="Helical" evidence="1">
    <location>
        <begin position="6"/>
        <end position="26"/>
    </location>
</feature>
<dbReference type="RefSeq" id="WP_070743767.1">
    <property type="nucleotide sequence ID" value="NZ_MDZA01000192.1"/>
</dbReference>
<comment type="caution">
    <text evidence="2">The sequence shown here is derived from an EMBL/GenBank/DDBJ whole genome shotgun (WGS) entry which is preliminary data.</text>
</comment>
<proteinExistence type="predicted"/>
<name>A0A1G1TGY6_9BACT</name>